<comment type="caution">
    <text evidence="1">The sequence shown here is derived from an EMBL/GenBank/DDBJ whole genome shotgun (WGS) entry which is preliminary data.</text>
</comment>
<reference evidence="1 2" key="1">
    <citation type="journal article" date="2018" name="Front. Plant Sci.">
        <title>Red Clover (Trifolium pratense) and Zigzag Clover (T. medium) - A Picture of Genomic Similarities and Differences.</title>
        <authorList>
            <person name="Dluhosova J."/>
            <person name="Istvanek J."/>
            <person name="Nedelnik J."/>
            <person name="Repkova J."/>
        </authorList>
    </citation>
    <scope>NUCLEOTIDE SEQUENCE [LARGE SCALE GENOMIC DNA]</scope>
    <source>
        <strain evidence="2">cv. 10/8</strain>
        <tissue evidence="1">Leaf</tissue>
    </source>
</reference>
<organism evidence="1 2">
    <name type="scientific">Trifolium medium</name>
    <dbReference type="NCBI Taxonomy" id="97028"/>
    <lineage>
        <taxon>Eukaryota</taxon>
        <taxon>Viridiplantae</taxon>
        <taxon>Streptophyta</taxon>
        <taxon>Embryophyta</taxon>
        <taxon>Tracheophyta</taxon>
        <taxon>Spermatophyta</taxon>
        <taxon>Magnoliopsida</taxon>
        <taxon>eudicotyledons</taxon>
        <taxon>Gunneridae</taxon>
        <taxon>Pentapetalae</taxon>
        <taxon>rosids</taxon>
        <taxon>fabids</taxon>
        <taxon>Fabales</taxon>
        <taxon>Fabaceae</taxon>
        <taxon>Papilionoideae</taxon>
        <taxon>50 kb inversion clade</taxon>
        <taxon>NPAAA clade</taxon>
        <taxon>Hologalegina</taxon>
        <taxon>IRL clade</taxon>
        <taxon>Trifolieae</taxon>
        <taxon>Trifolium</taxon>
    </lineage>
</organism>
<feature type="non-terminal residue" evidence="1">
    <location>
        <position position="1"/>
    </location>
</feature>
<keyword evidence="2" id="KW-1185">Reference proteome</keyword>
<dbReference type="EMBL" id="LXQA010516555">
    <property type="protein sequence ID" value="MCI56713.1"/>
    <property type="molecule type" value="Genomic_DNA"/>
</dbReference>
<accession>A0A392T6I2</accession>
<dbReference type="Proteomes" id="UP000265520">
    <property type="component" value="Unassembled WGS sequence"/>
</dbReference>
<sequence length="35" mass="3845">TVPLRIEGREVKRLRNKEIASLKVVWGGPAGENAT</sequence>
<protein>
    <submittedName>
        <fullName evidence="1">Uncharacterized protein</fullName>
    </submittedName>
</protein>
<evidence type="ECO:0000313" key="1">
    <source>
        <dbReference type="EMBL" id="MCI56713.1"/>
    </source>
</evidence>
<evidence type="ECO:0000313" key="2">
    <source>
        <dbReference type="Proteomes" id="UP000265520"/>
    </source>
</evidence>
<name>A0A392T6I2_9FABA</name>
<proteinExistence type="predicted"/>
<dbReference type="AlphaFoldDB" id="A0A392T6I2"/>